<reference evidence="3 4" key="1">
    <citation type="submission" date="2020-08" db="EMBL/GenBank/DDBJ databases">
        <title>Genomic Encyclopedia of Type Strains, Phase III (KMG-III): the genomes of soil and plant-associated and newly described type strains.</title>
        <authorList>
            <person name="Whitman W."/>
        </authorList>
    </citation>
    <scope>NUCLEOTIDE SEQUENCE [LARGE SCALE GENOMIC DNA]</scope>
    <source>
        <strain evidence="3 4">CECT 5862</strain>
    </source>
</reference>
<keyword evidence="2" id="KW-0732">Signal</keyword>
<proteinExistence type="predicted"/>
<evidence type="ECO:0000256" key="1">
    <source>
        <dbReference type="SAM" id="MobiDB-lite"/>
    </source>
</evidence>
<sequence length="113" mass="11868">MHNRYNRTSLAALALTLTLTLSACGSTNQADNNGANTAEAETTAAAGSNANTQAETDTSTNTATEPAKSDEPLVVYLNDFDEIIQPLFEQATGYKLELVTGNGAELASRIEAE</sequence>
<feature type="chain" id="PRO_5038865495" evidence="2">
    <location>
        <begin position="24"/>
        <end position="113"/>
    </location>
</feature>
<keyword evidence="4" id="KW-1185">Reference proteome</keyword>
<dbReference type="RefSeq" id="WP_221401167.1">
    <property type="nucleotide sequence ID" value="NZ_JACHXK010000001.1"/>
</dbReference>
<protein>
    <submittedName>
        <fullName evidence="3">ABC-type glycerol-3-phosphate transport system substrate-binding protein</fullName>
    </submittedName>
</protein>
<feature type="compositionally biased region" description="Low complexity" evidence="1">
    <location>
        <begin position="30"/>
        <end position="55"/>
    </location>
</feature>
<evidence type="ECO:0000313" key="4">
    <source>
        <dbReference type="Proteomes" id="UP000570361"/>
    </source>
</evidence>
<evidence type="ECO:0000313" key="3">
    <source>
        <dbReference type="EMBL" id="MBB3108298.1"/>
    </source>
</evidence>
<dbReference type="PROSITE" id="PS51257">
    <property type="entry name" value="PROKAR_LIPOPROTEIN"/>
    <property type="match status" value="1"/>
</dbReference>
<dbReference type="Proteomes" id="UP000570361">
    <property type="component" value="Unassembled WGS sequence"/>
</dbReference>
<gene>
    <name evidence="3" type="ORF">FHS18_000326</name>
</gene>
<dbReference type="AlphaFoldDB" id="A0A7W5FKQ0"/>
<organism evidence="3 4">
    <name type="scientific">Paenibacillus phyllosphaerae</name>
    <dbReference type="NCBI Taxonomy" id="274593"/>
    <lineage>
        <taxon>Bacteria</taxon>
        <taxon>Bacillati</taxon>
        <taxon>Bacillota</taxon>
        <taxon>Bacilli</taxon>
        <taxon>Bacillales</taxon>
        <taxon>Paenibacillaceae</taxon>
        <taxon>Paenibacillus</taxon>
    </lineage>
</organism>
<evidence type="ECO:0000256" key="2">
    <source>
        <dbReference type="SAM" id="SignalP"/>
    </source>
</evidence>
<accession>A0A7W5FKQ0</accession>
<comment type="caution">
    <text evidence="3">The sequence shown here is derived from an EMBL/GenBank/DDBJ whole genome shotgun (WGS) entry which is preliminary data.</text>
</comment>
<name>A0A7W5FKQ0_9BACL</name>
<feature type="signal peptide" evidence="2">
    <location>
        <begin position="1"/>
        <end position="23"/>
    </location>
</feature>
<feature type="region of interest" description="Disordered" evidence="1">
    <location>
        <begin position="26"/>
        <end position="70"/>
    </location>
</feature>
<dbReference type="EMBL" id="JACHXK010000001">
    <property type="protein sequence ID" value="MBB3108298.1"/>
    <property type="molecule type" value="Genomic_DNA"/>
</dbReference>